<organism evidence="2 3">
    <name type="scientific">Pedobacter rhizosphaerae</name>
    <dbReference type="NCBI Taxonomy" id="390241"/>
    <lineage>
        <taxon>Bacteria</taxon>
        <taxon>Pseudomonadati</taxon>
        <taxon>Bacteroidota</taxon>
        <taxon>Sphingobacteriia</taxon>
        <taxon>Sphingobacteriales</taxon>
        <taxon>Sphingobacteriaceae</taxon>
        <taxon>Pedobacter</taxon>
    </lineage>
</organism>
<dbReference type="Pfam" id="PF01381">
    <property type="entry name" value="HTH_3"/>
    <property type="match status" value="1"/>
</dbReference>
<dbReference type="SMART" id="SM00530">
    <property type="entry name" value="HTH_XRE"/>
    <property type="match status" value="1"/>
</dbReference>
<dbReference type="Proteomes" id="UP000199572">
    <property type="component" value="Unassembled WGS sequence"/>
</dbReference>
<dbReference type="InterPro" id="IPR010982">
    <property type="entry name" value="Lambda_DNA-bd_dom_sf"/>
</dbReference>
<gene>
    <name evidence="2" type="ORF">SAMN04488023_1297</name>
</gene>
<dbReference type="GO" id="GO:0003677">
    <property type="term" value="F:DNA binding"/>
    <property type="evidence" value="ECO:0007669"/>
    <property type="project" value="InterPro"/>
</dbReference>
<evidence type="ECO:0000259" key="1">
    <source>
        <dbReference type="PROSITE" id="PS50943"/>
    </source>
</evidence>
<dbReference type="PROSITE" id="PS50943">
    <property type="entry name" value="HTH_CROC1"/>
    <property type="match status" value="1"/>
</dbReference>
<dbReference type="InterPro" id="IPR001387">
    <property type="entry name" value="Cro/C1-type_HTH"/>
</dbReference>
<dbReference type="AlphaFoldDB" id="A0A1H9UB59"/>
<dbReference type="Gene3D" id="1.10.260.40">
    <property type="entry name" value="lambda repressor-like DNA-binding domains"/>
    <property type="match status" value="1"/>
</dbReference>
<name>A0A1H9UB59_9SPHI</name>
<dbReference type="EMBL" id="FOGG01000029">
    <property type="protein sequence ID" value="SES06394.1"/>
    <property type="molecule type" value="Genomic_DNA"/>
</dbReference>
<evidence type="ECO:0000313" key="3">
    <source>
        <dbReference type="Proteomes" id="UP000199572"/>
    </source>
</evidence>
<dbReference type="STRING" id="390241.SAMN04488023_1297"/>
<accession>A0A1H9UB59</accession>
<evidence type="ECO:0000313" key="2">
    <source>
        <dbReference type="EMBL" id="SES06394.1"/>
    </source>
</evidence>
<reference evidence="2 3" key="1">
    <citation type="submission" date="2016-10" db="EMBL/GenBank/DDBJ databases">
        <authorList>
            <person name="de Groot N.N."/>
        </authorList>
    </citation>
    <scope>NUCLEOTIDE SEQUENCE [LARGE SCALE GENOMIC DNA]</scope>
    <source>
        <strain evidence="2 3">DSM 18610</strain>
    </source>
</reference>
<protein>
    <submittedName>
        <fullName evidence="2">Helix-turn-helix</fullName>
    </submittedName>
</protein>
<dbReference type="CDD" id="cd00093">
    <property type="entry name" value="HTH_XRE"/>
    <property type="match status" value="1"/>
</dbReference>
<sequence length="90" mass="10162">MDLSLFSYVAKQVLKSEIEMFVISKAKALREQANFSQSELAVMLDVSNGFIGQVESPNYPSKYNLDHIDKLSVIFKCSPKDFLPESNVNK</sequence>
<feature type="domain" description="HTH cro/C1-type" evidence="1">
    <location>
        <begin position="27"/>
        <end position="82"/>
    </location>
</feature>
<keyword evidence="3" id="KW-1185">Reference proteome</keyword>
<proteinExistence type="predicted"/>
<dbReference type="SUPFAM" id="SSF47413">
    <property type="entry name" value="lambda repressor-like DNA-binding domains"/>
    <property type="match status" value="1"/>
</dbReference>